<feature type="transmembrane region" description="Helical" evidence="10">
    <location>
        <begin position="274"/>
        <end position="295"/>
    </location>
</feature>
<dbReference type="InterPro" id="IPR048279">
    <property type="entry name" value="MdtK-like"/>
</dbReference>
<evidence type="ECO:0000256" key="4">
    <source>
        <dbReference type="ARBA" id="ARBA00022448"/>
    </source>
</evidence>
<keyword evidence="5" id="KW-1003">Cell membrane</keyword>
<dbReference type="EMBL" id="JACHOC010000006">
    <property type="protein sequence ID" value="MBB4623287.1"/>
    <property type="molecule type" value="Genomic_DNA"/>
</dbReference>
<sequence length="450" mass="49179">MAKENSPLVLGTERIGKLLTQYAIPAIIAMTASSLYNMADSIFIGHGVGPLAISGLALTFPLMNLAAAFGSLVGVGASTLVSVKLGQKDYEGANRVLGNVLVLNVLLGVAFTFVFLFLLDPILYFFGASENTISYARDYMQIILYGNVVTHMYLGLNAVLRSSGFPKLAMYATLASVVINCILNPIFIFGFGWGIKGSAWATVISQVISLTGQMIHFSRLSQLLHFKKGIYKLKKEIVKGILYIGMSPFLMNLCSCLIVILINRGLKEYGGDMAIGAYGIVNRIIFLFVMIIMGFNQGMQPIAGYNFGARLYPRVTEVTKLTMKWAIGVATTGFLLCQLFPTLIVNMFTTDDELVKAAVFGLHIVFAVFPIVGFQMVATNFFLSIGMSKKAIFLSLTRQLLFLIPCLIILPRFFGTLGVWISMPVADTIATVVTAIVLVNQFKKFKHVPN</sequence>
<keyword evidence="8 10" id="KW-0472">Membrane</keyword>
<evidence type="ECO:0000256" key="6">
    <source>
        <dbReference type="ARBA" id="ARBA00022692"/>
    </source>
</evidence>
<dbReference type="RefSeq" id="WP_183671444.1">
    <property type="nucleotide sequence ID" value="NZ_BMPB01000007.1"/>
</dbReference>
<evidence type="ECO:0000256" key="3">
    <source>
        <dbReference type="ARBA" id="ARBA00022106"/>
    </source>
</evidence>
<evidence type="ECO:0000256" key="10">
    <source>
        <dbReference type="SAM" id="Phobius"/>
    </source>
</evidence>
<feature type="transmembrane region" description="Helical" evidence="10">
    <location>
        <begin position="168"/>
        <end position="193"/>
    </location>
</feature>
<keyword evidence="7 10" id="KW-1133">Transmembrane helix</keyword>
<dbReference type="PIRSF" id="PIRSF006603">
    <property type="entry name" value="DinF"/>
    <property type="match status" value="1"/>
</dbReference>
<evidence type="ECO:0000313" key="11">
    <source>
        <dbReference type="EMBL" id="MBB4623287.1"/>
    </source>
</evidence>
<keyword evidence="9" id="KW-0046">Antibiotic resistance</keyword>
<feature type="transmembrane region" description="Helical" evidence="10">
    <location>
        <begin position="420"/>
        <end position="439"/>
    </location>
</feature>
<feature type="transmembrane region" description="Helical" evidence="10">
    <location>
        <begin position="325"/>
        <end position="348"/>
    </location>
</feature>
<dbReference type="PANTHER" id="PTHR43823:SF3">
    <property type="entry name" value="MULTIDRUG EXPORT PROTEIN MEPA"/>
    <property type="match status" value="1"/>
</dbReference>
<evidence type="ECO:0000256" key="1">
    <source>
        <dbReference type="ARBA" id="ARBA00004651"/>
    </source>
</evidence>
<feature type="transmembrane region" description="Helical" evidence="10">
    <location>
        <begin position="21"/>
        <end position="39"/>
    </location>
</feature>
<comment type="caution">
    <text evidence="11">The sequence shown here is derived from an EMBL/GenBank/DDBJ whole genome shotgun (WGS) entry which is preliminary data.</text>
</comment>
<dbReference type="Proteomes" id="UP000533637">
    <property type="component" value="Unassembled WGS sequence"/>
</dbReference>
<dbReference type="InterPro" id="IPR045070">
    <property type="entry name" value="MATE_MepA-like"/>
</dbReference>
<keyword evidence="6 10" id="KW-0812">Transmembrane</keyword>
<gene>
    <name evidence="11" type="ORF">GGQ57_003199</name>
</gene>
<feature type="transmembrane region" description="Helical" evidence="10">
    <location>
        <begin position="139"/>
        <end position="156"/>
    </location>
</feature>
<evidence type="ECO:0000256" key="7">
    <source>
        <dbReference type="ARBA" id="ARBA00022989"/>
    </source>
</evidence>
<keyword evidence="12" id="KW-1185">Reference proteome</keyword>
<evidence type="ECO:0000256" key="2">
    <source>
        <dbReference type="ARBA" id="ARBA00008417"/>
    </source>
</evidence>
<accession>A0ABR6KP57</accession>
<reference evidence="11 12" key="1">
    <citation type="submission" date="2020-08" db="EMBL/GenBank/DDBJ databases">
        <title>Genomic Encyclopedia of Type Strains, Phase IV (KMG-IV): sequencing the most valuable type-strain genomes for metagenomic binning, comparative biology and taxonomic classification.</title>
        <authorList>
            <person name="Goeker M."/>
        </authorList>
    </citation>
    <scope>NUCLEOTIDE SEQUENCE [LARGE SCALE GENOMIC DNA]</scope>
    <source>
        <strain evidence="11 12">DSM 102983</strain>
    </source>
</reference>
<keyword evidence="4" id="KW-0813">Transport</keyword>
<feature type="transmembrane region" description="Helical" evidence="10">
    <location>
        <begin position="199"/>
        <end position="220"/>
    </location>
</feature>
<evidence type="ECO:0000256" key="8">
    <source>
        <dbReference type="ARBA" id="ARBA00023136"/>
    </source>
</evidence>
<feature type="transmembrane region" description="Helical" evidence="10">
    <location>
        <begin position="360"/>
        <end position="383"/>
    </location>
</feature>
<feature type="transmembrane region" description="Helical" evidence="10">
    <location>
        <begin position="241"/>
        <end position="262"/>
    </location>
</feature>
<feature type="transmembrane region" description="Helical" evidence="10">
    <location>
        <begin position="395"/>
        <end position="414"/>
    </location>
</feature>
<organism evidence="11 12">
    <name type="scientific">Parabacteroides faecis</name>
    <dbReference type="NCBI Taxonomy" id="1217282"/>
    <lineage>
        <taxon>Bacteria</taxon>
        <taxon>Pseudomonadati</taxon>
        <taxon>Bacteroidota</taxon>
        <taxon>Bacteroidia</taxon>
        <taxon>Bacteroidales</taxon>
        <taxon>Tannerellaceae</taxon>
        <taxon>Parabacteroides</taxon>
    </lineage>
</organism>
<dbReference type="InterPro" id="IPR002528">
    <property type="entry name" value="MATE_fam"/>
</dbReference>
<dbReference type="Pfam" id="PF01554">
    <property type="entry name" value="MatE"/>
    <property type="match status" value="2"/>
</dbReference>
<evidence type="ECO:0000256" key="5">
    <source>
        <dbReference type="ARBA" id="ARBA00022475"/>
    </source>
</evidence>
<evidence type="ECO:0000256" key="9">
    <source>
        <dbReference type="ARBA" id="ARBA00023251"/>
    </source>
</evidence>
<dbReference type="InterPro" id="IPR051327">
    <property type="entry name" value="MATE_MepA_subfamily"/>
</dbReference>
<feature type="transmembrane region" description="Helical" evidence="10">
    <location>
        <begin position="51"/>
        <end position="75"/>
    </location>
</feature>
<comment type="similarity">
    <text evidence="2">Belongs to the multi antimicrobial extrusion (MATE) (TC 2.A.66.1) family. MepA subfamily.</text>
</comment>
<protein>
    <recommendedName>
        <fullName evidence="3">Multidrug export protein MepA</fullName>
    </recommendedName>
</protein>
<evidence type="ECO:0000313" key="12">
    <source>
        <dbReference type="Proteomes" id="UP000533637"/>
    </source>
</evidence>
<dbReference type="CDD" id="cd13143">
    <property type="entry name" value="MATE_MepA_like"/>
    <property type="match status" value="1"/>
</dbReference>
<dbReference type="NCBIfam" id="TIGR00797">
    <property type="entry name" value="matE"/>
    <property type="match status" value="1"/>
</dbReference>
<comment type="subcellular location">
    <subcellularLocation>
        <location evidence="1">Cell membrane</location>
        <topology evidence="1">Multi-pass membrane protein</topology>
    </subcellularLocation>
</comment>
<name>A0ABR6KP57_9BACT</name>
<feature type="transmembrane region" description="Helical" evidence="10">
    <location>
        <begin position="96"/>
        <end position="119"/>
    </location>
</feature>
<proteinExistence type="inferred from homology"/>
<dbReference type="PANTHER" id="PTHR43823">
    <property type="entry name" value="SPORULATION PROTEIN YKVU"/>
    <property type="match status" value="1"/>
</dbReference>